<protein>
    <submittedName>
        <fullName evidence="2">Cobalamin biosynthesis protein</fullName>
    </submittedName>
</protein>
<dbReference type="KEGG" id="bvv:BHK69_06135"/>
<proteinExistence type="predicted"/>
<dbReference type="Gene3D" id="3.20.20.190">
    <property type="entry name" value="Phosphatidylinositol (PI) phosphodiesterase"/>
    <property type="match status" value="1"/>
</dbReference>
<evidence type="ECO:0000313" key="3">
    <source>
        <dbReference type="Proteomes" id="UP000094969"/>
    </source>
</evidence>
<dbReference type="InterPro" id="IPR017946">
    <property type="entry name" value="PLC-like_Pdiesterase_TIM-brl"/>
</dbReference>
<organism evidence="2 3">
    <name type="scientific">Bosea vaviloviae</name>
    <dbReference type="NCBI Taxonomy" id="1526658"/>
    <lineage>
        <taxon>Bacteria</taxon>
        <taxon>Pseudomonadati</taxon>
        <taxon>Pseudomonadota</taxon>
        <taxon>Alphaproteobacteria</taxon>
        <taxon>Hyphomicrobiales</taxon>
        <taxon>Boseaceae</taxon>
        <taxon>Bosea</taxon>
    </lineage>
</organism>
<dbReference type="PANTHER" id="PTHR46211:SF1">
    <property type="entry name" value="GLYCEROPHOSPHODIESTER PHOSPHODIESTERASE, CYTOPLASMIC"/>
    <property type="match status" value="1"/>
</dbReference>
<keyword evidence="3" id="KW-1185">Reference proteome</keyword>
<dbReference type="GO" id="GO:0006629">
    <property type="term" value="P:lipid metabolic process"/>
    <property type="evidence" value="ECO:0007669"/>
    <property type="project" value="InterPro"/>
</dbReference>
<dbReference type="Pfam" id="PF03009">
    <property type="entry name" value="GDPD"/>
    <property type="match status" value="1"/>
</dbReference>
<evidence type="ECO:0000259" key="1">
    <source>
        <dbReference type="PROSITE" id="PS51704"/>
    </source>
</evidence>
<reference evidence="2 3" key="1">
    <citation type="journal article" date="2015" name="Antonie Van Leeuwenhoek">
        <title>Bosea vaviloviae sp. nov., a new species of slow-growing rhizobia isolated from nodules of the relict species Vavilovia formosa (Stev.) Fed.</title>
        <authorList>
            <person name="Safronova V.I."/>
            <person name="Kuznetsova I.G."/>
            <person name="Sazanova A.L."/>
            <person name="Kimeklis A.K."/>
            <person name="Belimov A.A."/>
            <person name="Andronov E.E."/>
            <person name="Pinaev A.G."/>
            <person name="Chizhevskaya E.P."/>
            <person name="Pukhaev A.R."/>
            <person name="Popov K.P."/>
            <person name="Willems A."/>
            <person name="Tikhonovich I.A."/>
        </authorList>
    </citation>
    <scope>NUCLEOTIDE SEQUENCE [LARGE SCALE GENOMIC DNA]</scope>
    <source>
        <strain evidence="2 3">Vaf18</strain>
    </source>
</reference>
<dbReference type="AlphaFoldDB" id="A0A1D7TYA6"/>
<dbReference type="OrthoDB" id="9787897at2"/>
<dbReference type="STRING" id="1526658.BHK69_06135"/>
<dbReference type="PROSITE" id="PS51704">
    <property type="entry name" value="GP_PDE"/>
    <property type="match status" value="1"/>
</dbReference>
<dbReference type="InterPro" id="IPR030395">
    <property type="entry name" value="GP_PDE_dom"/>
</dbReference>
<accession>A0A1D7TYA6</accession>
<evidence type="ECO:0000313" key="2">
    <source>
        <dbReference type="EMBL" id="AOO80111.1"/>
    </source>
</evidence>
<gene>
    <name evidence="2" type="ORF">BHK69_06135</name>
</gene>
<sequence>MMVSAQPPASGRPLVIAHRGGALLAPENTAEAFRAAAAAGADMVETDLRLTVDAVLVCLHDADLKRLCGDPRAVAEIDLATIRRLLPSVMTLQDAIAASAPLGLLLDVKLTERAVVSRILPRILAELSEAGAAGRILLGLRDLDLIAMARAQAREVALLAFAADPDSAARARAAGANWFRLWQGTATAKRAAAVRAEGLKLAVMVGQPRSVALPDYPPFPVGRVDREGLDRLLALSPDAVLLDDPRLLVEARAGHADVTGLSPG</sequence>
<dbReference type="PANTHER" id="PTHR46211">
    <property type="entry name" value="GLYCEROPHOSPHORYL DIESTER PHOSPHODIESTERASE"/>
    <property type="match status" value="1"/>
</dbReference>
<feature type="domain" description="GP-PDE" evidence="1">
    <location>
        <begin position="13"/>
        <end position="252"/>
    </location>
</feature>
<dbReference type="GO" id="GO:0008081">
    <property type="term" value="F:phosphoric diester hydrolase activity"/>
    <property type="evidence" value="ECO:0007669"/>
    <property type="project" value="InterPro"/>
</dbReference>
<dbReference type="EMBL" id="CP017147">
    <property type="protein sequence ID" value="AOO80111.1"/>
    <property type="molecule type" value="Genomic_DNA"/>
</dbReference>
<name>A0A1D7TYA6_9HYPH</name>
<dbReference type="SUPFAM" id="SSF51695">
    <property type="entry name" value="PLC-like phosphodiesterases"/>
    <property type="match status" value="1"/>
</dbReference>
<dbReference type="Proteomes" id="UP000094969">
    <property type="component" value="Chromosome"/>
</dbReference>